<dbReference type="GO" id="GO:0005829">
    <property type="term" value="C:cytosol"/>
    <property type="evidence" value="ECO:0007669"/>
    <property type="project" value="TreeGrafter"/>
</dbReference>
<dbReference type="PANTHER" id="PTHR11803:SF48">
    <property type="entry name" value="2-AMINOMUCONATE DEAMINASE"/>
    <property type="match status" value="1"/>
</dbReference>
<evidence type="ECO:0000313" key="1">
    <source>
        <dbReference type="EMBL" id="MBK9982323.1"/>
    </source>
</evidence>
<dbReference type="Pfam" id="PF01042">
    <property type="entry name" value="Ribonuc_L-PSP"/>
    <property type="match status" value="1"/>
</dbReference>
<dbReference type="GO" id="GO:0019239">
    <property type="term" value="F:deaminase activity"/>
    <property type="evidence" value="ECO:0007669"/>
    <property type="project" value="TreeGrafter"/>
</dbReference>
<dbReference type="CDD" id="cd00448">
    <property type="entry name" value="YjgF_YER057c_UK114_family"/>
    <property type="match status" value="1"/>
</dbReference>
<dbReference type="PANTHER" id="PTHR11803">
    <property type="entry name" value="2-IMINOBUTANOATE/2-IMINOPROPANOATE DEAMINASE RIDA"/>
    <property type="match status" value="1"/>
</dbReference>
<name>A0A9D7SSH9_9BACT</name>
<dbReference type="EMBL" id="JADKGY010000006">
    <property type="protein sequence ID" value="MBK9982323.1"/>
    <property type="molecule type" value="Genomic_DNA"/>
</dbReference>
<reference evidence="1 2" key="1">
    <citation type="submission" date="2020-10" db="EMBL/GenBank/DDBJ databases">
        <title>Connecting structure to function with the recovery of over 1000 high-quality activated sludge metagenome-assembled genomes encoding full-length rRNA genes using long-read sequencing.</title>
        <authorList>
            <person name="Singleton C.M."/>
            <person name="Petriglieri F."/>
            <person name="Kristensen J.M."/>
            <person name="Kirkegaard R.H."/>
            <person name="Michaelsen T.Y."/>
            <person name="Andersen M.H."/>
            <person name="Karst S.M."/>
            <person name="Dueholm M.S."/>
            <person name="Nielsen P.H."/>
            <person name="Albertsen M."/>
        </authorList>
    </citation>
    <scope>NUCLEOTIDE SEQUENCE [LARGE SCALE GENOMIC DNA]</scope>
    <source>
        <strain evidence="1">Ribe_18-Q3-R11-54_MAXAC.273</strain>
    </source>
</reference>
<dbReference type="InterPro" id="IPR035959">
    <property type="entry name" value="RutC-like_sf"/>
</dbReference>
<proteinExistence type="predicted"/>
<dbReference type="SUPFAM" id="SSF55298">
    <property type="entry name" value="YjgF-like"/>
    <property type="match status" value="1"/>
</dbReference>
<evidence type="ECO:0000313" key="2">
    <source>
        <dbReference type="Proteomes" id="UP000808337"/>
    </source>
</evidence>
<gene>
    <name evidence="1" type="ORF">IPP15_07845</name>
</gene>
<comment type="caution">
    <text evidence="1">The sequence shown here is derived from an EMBL/GenBank/DDBJ whole genome shotgun (WGS) entry which is preliminary data.</text>
</comment>
<organism evidence="1 2">
    <name type="scientific">Candidatus Opimibacter skivensis</name>
    <dbReference type="NCBI Taxonomy" id="2982028"/>
    <lineage>
        <taxon>Bacteria</taxon>
        <taxon>Pseudomonadati</taxon>
        <taxon>Bacteroidota</taxon>
        <taxon>Saprospiria</taxon>
        <taxon>Saprospirales</taxon>
        <taxon>Saprospiraceae</taxon>
        <taxon>Candidatus Opimibacter</taxon>
    </lineage>
</organism>
<dbReference type="InterPro" id="IPR006175">
    <property type="entry name" value="YjgF/YER057c/UK114"/>
</dbReference>
<dbReference type="Proteomes" id="UP000808337">
    <property type="component" value="Unassembled WGS sequence"/>
</dbReference>
<dbReference type="Gene3D" id="3.30.1330.40">
    <property type="entry name" value="RutC-like"/>
    <property type="match status" value="1"/>
</dbReference>
<protein>
    <submittedName>
        <fullName evidence="1">RidA family protein</fullName>
    </submittedName>
</protein>
<accession>A0A9D7SSH9</accession>
<sequence>MSKDTIIAQDRAQPLGRYPHTKRVGSWVFISGTSSRRPDNTYAGADLQPDGQWILDIKTQTKAVLENIQHYLGLNGGNLEDLVDVIVFLKDMSHFEAYNEIYNSFFPNTGPCRTTVAVADLPRPQILIEIKGTAYIANE</sequence>
<dbReference type="AlphaFoldDB" id="A0A9D7SSH9"/>